<comment type="caution">
    <text evidence="8">The sequence shown here is derived from an EMBL/GenBank/DDBJ whole genome shotgun (WGS) entry which is preliminary data.</text>
</comment>
<gene>
    <name evidence="8" type="ORF">RJ639_018064</name>
</gene>
<keyword evidence="2 5" id="KW-0813">Transport</keyword>
<keyword evidence="3 5" id="KW-0446">Lipid-binding</keyword>
<name>A0AA89AKN8_9ASTE</name>
<dbReference type="Gene3D" id="1.10.110.10">
    <property type="entry name" value="Plant lipid-transfer and hydrophobic proteins"/>
    <property type="match status" value="1"/>
</dbReference>
<dbReference type="Proteomes" id="UP001188597">
    <property type="component" value="Unassembled WGS sequence"/>
</dbReference>
<dbReference type="PRINTS" id="PR00382">
    <property type="entry name" value="LIPIDTRNSFER"/>
</dbReference>
<dbReference type="PANTHER" id="PTHR33076">
    <property type="entry name" value="NON-SPECIFIC LIPID-TRANSFER PROTEIN 2-RELATED"/>
    <property type="match status" value="1"/>
</dbReference>
<dbReference type="InterPro" id="IPR000528">
    <property type="entry name" value="Plant_nsLTP"/>
</dbReference>
<feature type="chain" id="PRO_5041655073" description="Non-specific lipid-transfer protein" evidence="6">
    <location>
        <begin position="28"/>
        <end position="145"/>
    </location>
</feature>
<dbReference type="AlphaFoldDB" id="A0AA89AKN8"/>
<dbReference type="Pfam" id="PF00234">
    <property type="entry name" value="Tryp_alpha_amyl"/>
    <property type="match status" value="1"/>
</dbReference>
<evidence type="ECO:0000256" key="6">
    <source>
        <dbReference type="SAM" id="SignalP"/>
    </source>
</evidence>
<feature type="signal peptide" evidence="6">
    <location>
        <begin position="1"/>
        <end position="27"/>
    </location>
</feature>
<dbReference type="InterPro" id="IPR016140">
    <property type="entry name" value="Bifunc_inhib/LTP/seed_store"/>
</dbReference>
<dbReference type="CDD" id="cd01960">
    <property type="entry name" value="nsLTP1"/>
    <property type="match status" value="1"/>
</dbReference>
<evidence type="ECO:0000259" key="7">
    <source>
        <dbReference type="SMART" id="SM00499"/>
    </source>
</evidence>
<keyword evidence="4" id="KW-1015">Disulfide bond</keyword>
<evidence type="ECO:0000313" key="8">
    <source>
        <dbReference type="EMBL" id="KAK3004726.1"/>
    </source>
</evidence>
<dbReference type="SUPFAM" id="SSF47699">
    <property type="entry name" value="Bifunctional inhibitor/lipid-transfer protein/seed storage 2S albumin"/>
    <property type="match status" value="1"/>
</dbReference>
<evidence type="ECO:0000256" key="2">
    <source>
        <dbReference type="ARBA" id="ARBA00022448"/>
    </source>
</evidence>
<comment type="function">
    <text evidence="5">Plant non-specific lipid-transfer proteins transfer phospholipids as well as galactolipids across membranes. May play a role in wax or cutin deposition in the cell walls of expanding epidermal cells and certain secretory tissues.</text>
</comment>
<proteinExistence type="inferred from homology"/>
<dbReference type="FunFam" id="1.10.110.10:FF:000002">
    <property type="entry name" value="Non-specific lipid-transfer protein"/>
    <property type="match status" value="1"/>
</dbReference>
<evidence type="ECO:0000313" key="9">
    <source>
        <dbReference type="Proteomes" id="UP001188597"/>
    </source>
</evidence>
<comment type="similarity">
    <text evidence="1 5">Belongs to the plant LTP family.</text>
</comment>
<sequence>MASVSGMLKVACVVIMCMVVTAPYAKAALSCGTVASNLTPCLNYLQNGGSVPANCCSGIRNLASAATTKPARQAVCKCLKSAAGSVHNVNLKNAAGLLGKCGINIPYKISNSTDCAKYLSSLFLSPCGAVRLYVDNEDTAARSST</sequence>
<dbReference type="EMBL" id="JAVXUP010002218">
    <property type="protein sequence ID" value="KAK3004726.1"/>
    <property type="molecule type" value="Genomic_DNA"/>
</dbReference>
<evidence type="ECO:0000256" key="5">
    <source>
        <dbReference type="RuleBase" id="RU000628"/>
    </source>
</evidence>
<keyword evidence="9" id="KW-1185">Reference proteome</keyword>
<organism evidence="8 9">
    <name type="scientific">Escallonia herrerae</name>
    <dbReference type="NCBI Taxonomy" id="1293975"/>
    <lineage>
        <taxon>Eukaryota</taxon>
        <taxon>Viridiplantae</taxon>
        <taxon>Streptophyta</taxon>
        <taxon>Embryophyta</taxon>
        <taxon>Tracheophyta</taxon>
        <taxon>Spermatophyta</taxon>
        <taxon>Magnoliopsida</taxon>
        <taxon>eudicotyledons</taxon>
        <taxon>Gunneridae</taxon>
        <taxon>Pentapetalae</taxon>
        <taxon>asterids</taxon>
        <taxon>campanulids</taxon>
        <taxon>Escalloniales</taxon>
        <taxon>Escalloniaceae</taxon>
        <taxon>Escallonia</taxon>
    </lineage>
</organism>
<dbReference type="GO" id="GO:0008289">
    <property type="term" value="F:lipid binding"/>
    <property type="evidence" value="ECO:0007669"/>
    <property type="project" value="UniProtKB-KW"/>
</dbReference>
<feature type="domain" description="Bifunctional inhibitor/plant lipid transfer protein/seed storage helical" evidence="7">
    <location>
        <begin position="31"/>
        <end position="115"/>
    </location>
</feature>
<dbReference type="InterPro" id="IPR036312">
    <property type="entry name" value="Bifun_inhib/LTP/seed_sf"/>
</dbReference>
<evidence type="ECO:0000256" key="1">
    <source>
        <dbReference type="ARBA" id="ARBA00009748"/>
    </source>
</evidence>
<evidence type="ECO:0000256" key="4">
    <source>
        <dbReference type="ARBA" id="ARBA00023157"/>
    </source>
</evidence>
<protein>
    <recommendedName>
        <fullName evidence="5">Non-specific lipid-transfer protein</fullName>
    </recommendedName>
</protein>
<dbReference type="GO" id="GO:0006869">
    <property type="term" value="P:lipid transport"/>
    <property type="evidence" value="ECO:0007669"/>
    <property type="project" value="InterPro"/>
</dbReference>
<accession>A0AA89AKN8</accession>
<reference evidence="8" key="1">
    <citation type="submission" date="2022-12" db="EMBL/GenBank/DDBJ databases">
        <title>Draft genome assemblies for two species of Escallonia (Escalloniales).</title>
        <authorList>
            <person name="Chanderbali A."/>
            <person name="Dervinis C."/>
            <person name="Anghel I."/>
            <person name="Soltis D."/>
            <person name="Soltis P."/>
            <person name="Zapata F."/>
        </authorList>
    </citation>
    <scope>NUCLEOTIDE SEQUENCE</scope>
    <source>
        <strain evidence="8">UCBG64.0493</strain>
        <tissue evidence="8">Leaf</tissue>
    </source>
</reference>
<evidence type="ECO:0000256" key="3">
    <source>
        <dbReference type="ARBA" id="ARBA00023121"/>
    </source>
</evidence>
<keyword evidence="6" id="KW-0732">Signal</keyword>
<dbReference type="SMART" id="SM00499">
    <property type="entry name" value="AAI"/>
    <property type="match status" value="1"/>
</dbReference>